<feature type="transmembrane region" description="Helical" evidence="2">
    <location>
        <begin position="60"/>
        <end position="85"/>
    </location>
</feature>
<feature type="region of interest" description="Disordered" evidence="1">
    <location>
        <begin position="273"/>
        <end position="311"/>
    </location>
</feature>
<proteinExistence type="predicted"/>
<keyword evidence="2" id="KW-0812">Transmembrane</keyword>
<evidence type="ECO:0000256" key="1">
    <source>
        <dbReference type="SAM" id="MobiDB-lite"/>
    </source>
</evidence>
<organism evidence="3 4">
    <name type="scientific">Symbiodinium necroappetens</name>
    <dbReference type="NCBI Taxonomy" id="1628268"/>
    <lineage>
        <taxon>Eukaryota</taxon>
        <taxon>Sar</taxon>
        <taxon>Alveolata</taxon>
        <taxon>Dinophyceae</taxon>
        <taxon>Suessiales</taxon>
        <taxon>Symbiodiniaceae</taxon>
        <taxon>Symbiodinium</taxon>
    </lineage>
</organism>
<dbReference type="AlphaFoldDB" id="A0A812ZYP7"/>
<protein>
    <submittedName>
        <fullName evidence="3">GIP protein</fullName>
    </submittedName>
</protein>
<feature type="transmembrane region" description="Helical" evidence="2">
    <location>
        <begin position="150"/>
        <end position="169"/>
    </location>
</feature>
<evidence type="ECO:0000256" key="2">
    <source>
        <dbReference type="SAM" id="Phobius"/>
    </source>
</evidence>
<keyword evidence="2" id="KW-0472">Membrane</keyword>
<reference evidence="3" key="1">
    <citation type="submission" date="2021-02" db="EMBL/GenBank/DDBJ databases">
        <authorList>
            <person name="Dougan E. K."/>
            <person name="Rhodes N."/>
            <person name="Thang M."/>
            <person name="Chan C."/>
        </authorList>
    </citation>
    <scope>NUCLEOTIDE SEQUENCE</scope>
</reference>
<feature type="compositionally biased region" description="Low complexity" evidence="1">
    <location>
        <begin position="281"/>
        <end position="292"/>
    </location>
</feature>
<comment type="caution">
    <text evidence="3">The sequence shown here is derived from an EMBL/GenBank/DDBJ whole genome shotgun (WGS) entry which is preliminary data.</text>
</comment>
<dbReference type="OrthoDB" id="417449at2759"/>
<evidence type="ECO:0000313" key="4">
    <source>
        <dbReference type="Proteomes" id="UP000601435"/>
    </source>
</evidence>
<evidence type="ECO:0000313" key="3">
    <source>
        <dbReference type="EMBL" id="CAE7842289.1"/>
    </source>
</evidence>
<sequence length="311" mass="35540">MTVLFYLFSNTYSLVDEDLVQIFQSRESQHFLLSQEAVNIINACYHKWTGKMDMGVTGQALICCLELSALLALWCRFLWLLYYAVCVASSRSGRKWLAVQEAVWETLPELCSFSAMRALHFVTPAVIMSDATQRRAALEGEALWTKTAEWVWLVLSRIAILVFGLDALVLKCRENQPWFEGRISLYKCWLLLIFVKQILGIVQLGMFVRERLFIFVFGGEDSQMQPKEIARKDIWNSLLAMKIFDRFGLWRSIAIMLSFDDRDFQRLVLNEQATAGQSQSADAEAGGAKIAASRSSGDESSNDESFYWCRP</sequence>
<feature type="transmembrane region" description="Helical" evidence="2">
    <location>
        <begin position="189"/>
        <end position="208"/>
    </location>
</feature>
<keyword evidence="4" id="KW-1185">Reference proteome</keyword>
<gene>
    <name evidence="3" type="primary">GIP</name>
    <name evidence="3" type="ORF">SNEC2469_LOCUS25604</name>
</gene>
<accession>A0A812ZYP7</accession>
<dbReference type="EMBL" id="CAJNJA010050697">
    <property type="protein sequence ID" value="CAE7842289.1"/>
    <property type="molecule type" value="Genomic_DNA"/>
</dbReference>
<keyword evidence="2" id="KW-1133">Transmembrane helix</keyword>
<dbReference type="Proteomes" id="UP000601435">
    <property type="component" value="Unassembled WGS sequence"/>
</dbReference>
<name>A0A812ZYP7_9DINO</name>